<dbReference type="InterPro" id="IPR003615">
    <property type="entry name" value="HNH_nuc"/>
</dbReference>
<organism evidence="3 4">
    <name type="scientific">Leucobacter triazinivorans</name>
    <dbReference type="NCBI Taxonomy" id="1784719"/>
    <lineage>
        <taxon>Bacteria</taxon>
        <taxon>Bacillati</taxon>
        <taxon>Actinomycetota</taxon>
        <taxon>Actinomycetes</taxon>
        <taxon>Micrococcales</taxon>
        <taxon>Microbacteriaceae</taxon>
        <taxon>Leucobacter</taxon>
    </lineage>
</organism>
<feature type="region of interest" description="Disordered" evidence="1">
    <location>
        <begin position="259"/>
        <end position="280"/>
    </location>
</feature>
<evidence type="ECO:0000259" key="2">
    <source>
        <dbReference type="SMART" id="SM00507"/>
    </source>
</evidence>
<dbReference type="Pfam" id="PF01844">
    <property type="entry name" value="HNH"/>
    <property type="match status" value="1"/>
</dbReference>
<dbReference type="GO" id="GO:0008270">
    <property type="term" value="F:zinc ion binding"/>
    <property type="evidence" value="ECO:0007669"/>
    <property type="project" value="InterPro"/>
</dbReference>
<keyword evidence="4" id="KW-1185">Reference proteome</keyword>
<reference evidence="3 4" key="1">
    <citation type="submission" date="2019-02" db="EMBL/GenBank/DDBJ databases">
        <authorList>
            <person name="Sun L."/>
            <person name="Pan D."/>
            <person name="Wu X."/>
        </authorList>
    </citation>
    <scope>NUCLEOTIDE SEQUENCE [LARGE SCALE GENOMIC DNA]</scope>
    <source>
        <strain evidence="3 4">JW-1</strain>
    </source>
</reference>
<name>A0A4P6KEH5_9MICO</name>
<feature type="compositionally biased region" description="Polar residues" evidence="1">
    <location>
        <begin position="271"/>
        <end position="280"/>
    </location>
</feature>
<dbReference type="GO" id="GO:0004519">
    <property type="term" value="F:endonuclease activity"/>
    <property type="evidence" value="ECO:0007669"/>
    <property type="project" value="InterPro"/>
</dbReference>
<dbReference type="InterPro" id="IPR027417">
    <property type="entry name" value="P-loop_NTPase"/>
</dbReference>
<dbReference type="SUPFAM" id="SSF52540">
    <property type="entry name" value="P-loop containing nucleoside triphosphate hydrolases"/>
    <property type="match status" value="1"/>
</dbReference>
<dbReference type="OrthoDB" id="4413592at2"/>
<dbReference type="Gene3D" id="3.40.50.300">
    <property type="entry name" value="P-loop containing nucleotide triphosphate hydrolases"/>
    <property type="match status" value="1"/>
</dbReference>
<proteinExistence type="predicted"/>
<dbReference type="AlphaFoldDB" id="A0A4P6KEH5"/>
<dbReference type="Proteomes" id="UP000289260">
    <property type="component" value="Chromosome"/>
</dbReference>
<dbReference type="SMART" id="SM00507">
    <property type="entry name" value="HNHc"/>
    <property type="match status" value="1"/>
</dbReference>
<dbReference type="KEGG" id="ltr:EVS81_07860"/>
<feature type="region of interest" description="Disordered" evidence="1">
    <location>
        <begin position="1"/>
        <end position="22"/>
    </location>
</feature>
<sequence length="280" mass="30988">MGAAPRTRTWAASPGTRVPRSTPTWRRARRVRAVASGHRGGTENQKLTRAVIDYYGPVCWLNLPGCTKRATTKDHVIPVNLGGDDSMENLRPACNKCNGKRQDLAISGADPHGISVVVVTGPPAAGKSSYVRENAKPKDIVIDLDRIASAFMPGDVNDRHGYPPHIRNIAIGARKAAMHRALRTRYPCTVWLIHAVPARDQLQQYARLRYRVVTLDPGRAEVEARVRKLRPHDSLQGVARWYTRYPEGVASVERIASTRPVASVSRDEASEQQAEPSRAW</sequence>
<evidence type="ECO:0000313" key="3">
    <source>
        <dbReference type="EMBL" id="QBE48757.1"/>
    </source>
</evidence>
<evidence type="ECO:0000313" key="4">
    <source>
        <dbReference type="Proteomes" id="UP000289260"/>
    </source>
</evidence>
<dbReference type="GO" id="GO:0003676">
    <property type="term" value="F:nucleic acid binding"/>
    <property type="evidence" value="ECO:0007669"/>
    <property type="project" value="InterPro"/>
</dbReference>
<feature type="domain" description="HNH nuclease" evidence="2">
    <location>
        <begin position="46"/>
        <end position="99"/>
    </location>
</feature>
<dbReference type="Gene3D" id="1.10.30.50">
    <property type="match status" value="1"/>
</dbReference>
<accession>A0A4P6KEH5</accession>
<dbReference type="CDD" id="cd00085">
    <property type="entry name" value="HNHc"/>
    <property type="match status" value="1"/>
</dbReference>
<gene>
    <name evidence="3" type="ORF">EVS81_07860</name>
</gene>
<dbReference type="EMBL" id="CP035806">
    <property type="protein sequence ID" value="QBE48757.1"/>
    <property type="molecule type" value="Genomic_DNA"/>
</dbReference>
<evidence type="ECO:0000256" key="1">
    <source>
        <dbReference type="SAM" id="MobiDB-lite"/>
    </source>
</evidence>
<dbReference type="InterPro" id="IPR002711">
    <property type="entry name" value="HNH"/>
</dbReference>
<protein>
    <recommendedName>
        <fullName evidence="2">HNH nuclease domain-containing protein</fullName>
    </recommendedName>
</protein>